<keyword evidence="1" id="KW-0472">Membrane</keyword>
<proteinExistence type="predicted"/>
<name>A0A6J5B9N0_9BURK</name>
<evidence type="ECO:0000313" key="2">
    <source>
        <dbReference type="EMBL" id="CAB3696827.1"/>
    </source>
</evidence>
<dbReference type="Proteomes" id="UP000494255">
    <property type="component" value="Unassembled WGS sequence"/>
</dbReference>
<dbReference type="AlphaFoldDB" id="A0A6J5B9N0"/>
<protein>
    <submittedName>
        <fullName evidence="2">Uncharacterized protein</fullName>
    </submittedName>
</protein>
<gene>
    <name evidence="2" type="ORF">LMG24238_03415</name>
</gene>
<dbReference type="EMBL" id="CADIKC010000004">
    <property type="protein sequence ID" value="CAB3696827.1"/>
    <property type="molecule type" value="Genomic_DNA"/>
</dbReference>
<reference evidence="2 3" key="1">
    <citation type="submission" date="2020-04" db="EMBL/GenBank/DDBJ databases">
        <authorList>
            <person name="De Canck E."/>
        </authorList>
    </citation>
    <scope>NUCLEOTIDE SEQUENCE [LARGE SCALE GENOMIC DNA]</scope>
    <source>
        <strain evidence="2 3">LMG 24238</strain>
    </source>
</reference>
<keyword evidence="1" id="KW-1133">Transmembrane helix</keyword>
<organism evidence="2 3">
    <name type="scientific">Paraburkholderia sediminicola</name>
    <dbReference type="NCBI Taxonomy" id="458836"/>
    <lineage>
        <taxon>Bacteria</taxon>
        <taxon>Pseudomonadati</taxon>
        <taxon>Pseudomonadota</taxon>
        <taxon>Betaproteobacteria</taxon>
        <taxon>Burkholderiales</taxon>
        <taxon>Burkholderiaceae</taxon>
        <taxon>Paraburkholderia</taxon>
    </lineage>
</organism>
<sequence length="46" mass="5123">MYLTALQLIVSYSMALLMHIGAVQIIAVIAGKARYLIRCHTTFDDP</sequence>
<accession>A0A6J5B9N0</accession>
<keyword evidence="1" id="KW-0812">Transmembrane</keyword>
<feature type="transmembrane region" description="Helical" evidence="1">
    <location>
        <begin position="6"/>
        <end position="30"/>
    </location>
</feature>
<evidence type="ECO:0000256" key="1">
    <source>
        <dbReference type="SAM" id="Phobius"/>
    </source>
</evidence>
<keyword evidence="3" id="KW-1185">Reference proteome</keyword>
<evidence type="ECO:0000313" key="3">
    <source>
        <dbReference type="Proteomes" id="UP000494255"/>
    </source>
</evidence>